<evidence type="ECO:0000256" key="4">
    <source>
        <dbReference type="ARBA" id="ARBA00032976"/>
    </source>
</evidence>
<dbReference type="Pfam" id="PF11959">
    <property type="entry name" value="DUF3473"/>
    <property type="match status" value="1"/>
</dbReference>
<protein>
    <recommendedName>
        <fullName evidence="3">Chitooligosaccharide deacetylase</fullName>
    </recommendedName>
    <alternativeName>
        <fullName evidence="4">Nodulation protein B</fullName>
    </alternativeName>
</protein>
<dbReference type="EMBL" id="JBHTCM010000028">
    <property type="protein sequence ID" value="MFC7335300.1"/>
    <property type="molecule type" value="Genomic_DNA"/>
</dbReference>
<organism evidence="6 7">
    <name type="scientific">Rhodocista pekingensis</name>
    <dbReference type="NCBI Taxonomy" id="201185"/>
    <lineage>
        <taxon>Bacteria</taxon>
        <taxon>Pseudomonadati</taxon>
        <taxon>Pseudomonadota</taxon>
        <taxon>Alphaproteobacteria</taxon>
        <taxon>Rhodospirillales</taxon>
        <taxon>Azospirillaceae</taxon>
        <taxon>Rhodocista</taxon>
    </lineage>
</organism>
<dbReference type="SUPFAM" id="SSF88713">
    <property type="entry name" value="Glycoside hydrolase/deacetylase"/>
    <property type="match status" value="1"/>
</dbReference>
<dbReference type="PANTHER" id="PTHR47561">
    <property type="entry name" value="POLYSACCHARIDE DEACETYLASE FAMILY PROTEIN (AFU_ORTHOLOGUE AFUA_6G05030)"/>
    <property type="match status" value="1"/>
</dbReference>
<dbReference type="Gene3D" id="3.20.20.370">
    <property type="entry name" value="Glycoside hydrolase/deacetylase"/>
    <property type="match status" value="1"/>
</dbReference>
<dbReference type="NCBIfam" id="TIGR03006">
    <property type="entry name" value="pepcterm_polyde"/>
    <property type="match status" value="1"/>
</dbReference>
<feature type="domain" description="NodB homology" evidence="5">
    <location>
        <begin position="37"/>
        <end position="295"/>
    </location>
</feature>
<dbReference type="Pfam" id="PF01522">
    <property type="entry name" value="Polysacc_deac_1"/>
    <property type="match status" value="1"/>
</dbReference>
<dbReference type="Proteomes" id="UP001596456">
    <property type="component" value="Unassembled WGS sequence"/>
</dbReference>
<evidence type="ECO:0000259" key="5">
    <source>
        <dbReference type="PROSITE" id="PS51677"/>
    </source>
</evidence>
<evidence type="ECO:0000313" key="7">
    <source>
        <dbReference type="Proteomes" id="UP001596456"/>
    </source>
</evidence>
<dbReference type="PANTHER" id="PTHR47561:SF1">
    <property type="entry name" value="POLYSACCHARIDE DEACETYLASE FAMILY PROTEIN (AFU_ORTHOLOGUE AFUA_6G05030)"/>
    <property type="match status" value="1"/>
</dbReference>
<dbReference type="InterPro" id="IPR022560">
    <property type="entry name" value="DUF3473"/>
</dbReference>
<comment type="function">
    <text evidence="1">Is involved in generating a small heat-stable compound (Nod), an acylated oligomer of N-acetylglucosamine, that stimulates mitosis in various plant protoplasts.</text>
</comment>
<dbReference type="InterPro" id="IPR014344">
    <property type="entry name" value="XrtA_polysacc_deacetyl"/>
</dbReference>
<keyword evidence="7" id="KW-1185">Reference proteome</keyword>
<dbReference type="RefSeq" id="WP_377360832.1">
    <property type="nucleotide sequence ID" value="NZ_JBHTCM010000028.1"/>
</dbReference>
<gene>
    <name evidence="6" type="ORF">ACFQPS_19185</name>
</gene>
<evidence type="ECO:0000256" key="3">
    <source>
        <dbReference type="ARBA" id="ARBA00020071"/>
    </source>
</evidence>
<evidence type="ECO:0000256" key="2">
    <source>
        <dbReference type="ARBA" id="ARBA00010973"/>
    </source>
</evidence>
<dbReference type="PROSITE" id="PS51677">
    <property type="entry name" value="NODB"/>
    <property type="match status" value="1"/>
</dbReference>
<dbReference type="CDD" id="cd10941">
    <property type="entry name" value="CE4_PuuE_HpPgdA_like_2"/>
    <property type="match status" value="1"/>
</dbReference>
<comment type="caution">
    <text evidence="6">The sequence shown here is derived from an EMBL/GenBank/DDBJ whole genome shotgun (WGS) entry which is preliminary data.</text>
</comment>
<dbReference type="InterPro" id="IPR011330">
    <property type="entry name" value="Glyco_hydro/deAcase_b/a-brl"/>
</dbReference>
<name>A0ABW2L115_9PROT</name>
<dbReference type="InterPro" id="IPR002509">
    <property type="entry name" value="NODB_dom"/>
</dbReference>
<accession>A0ABW2L115</accession>
<dbReference type="InterPro" id="IPR045235">
    <property type="entry name" value="PuuE_HpPgdA-like"/>
</dbReference>
<comment type="similarity">
    <text evidence="2">Belongs to the polysaccharide deacetylase family.</text>
</comment>
<evidence type="ECO:0000256" key="1">
    <source>
        <dbReference type="ARBA" id="ARBA00003236"/>
    </source>
</evidence>
<sequence length="295" mass="32887">MSVAEILPGPDDARLPASAAAGAHAMSVDVEDWFQVQAFAPFIDRATWEGRPRRVETNTHAVLDLFARHGTRATFFTLGWVAERHPSLIRRIVAEGHELASHGHAHHPLHELDAFRFRADVRRAKRLLEDIGGVAVTGYRAPSFSIGAHTPWAHEVLAEEGHRYSSSVYPVRHDHYGSPDAPRTPYRVAGGALLEIPPTTCRVLGRNLPCSGGGYFRLLPLTVSDLAFRKAARQLGRCVFYFHPWEIDPGQPRPAGASAKARFRHSVNLSAMRGRLVKMLGRFAWDRMDRIFPTD</sequence>
<reference evidence="7" key="1">
    <citation type="journal article" date="2019" name="Int. J. Syst. Evol. Microbiol.">
        <title>The Global Catalogue of Microorganisms (GCM) 10K type strain sequencing project: providing services to taxonomists for standard genome sequencing and annotation.</title>
        <authorList>
            <consortium name="The Broad Institute Genomics Platform"/>
            <consortium name="The Broad Institute Genome Sequencing Center for Infectious Disease"/>
            <person name="Wu L."/>
            <person name="Ma J."/>
        </authorList>
    </citation>
    <scope>NUCLEOTIDE SEQUENCE [LARGE SCALE GENOMIC DNA]</scope>
    <source>
        <strain evidence="7">CGMCC 1.16275</strain>
    </source>
</reference>
<proteinExistence type="inferred from homology"/>
<evidence type="ECO:0000313" key="6">
    <source>
        <dbReference type="EMBL" id="MFC7335300.1"/>
    </source>
</evidence>